<organism evidence="3 4">
    <name type="scientific">Rhodovulum imhoffii</name>
    <dbReference type="NCBI Taxonomy" id="365340"/>
    <lineage>
        <taxon>Bacteria</taxon>
        <taxon>Pseudomonadati</taxon>
        <taxon>Pseudomonadota</taxon>
        <taxon>Alphaproteobacteria</taxon>
        <taxon>Rhodobacterales</taxon>
        <taxon>Paracoccaceae</taxon>
        <taxon>Rhodovulum</taxon>
    </lineage>
</organism>
<dbReference type="Gene3D" id="1.10.287.70">
    <property type="match status" value="1"/>
</dbReference>
<protein>
    <submittedName>
        <fullName evidence="3">Ion channel</fullName>
    </submittedName>
</protein>
<dbReference type="EMBL" id="QAAA01000032">
    <property type="protein sequence ID" value="PTN00545.1"/>
    <property type="molecule type" value="Genomic_DNA"/>
</dbReference>
<feature type="domain" description="Potassium channel" evidence="2">
    <location>
        <begin position="65"/>
        <end position="132"/>
    </location>
</feature>
<dbReference type="InterPro" id="IPR013099">
    <property type="entry name" value="K_chnl_dom"/>
</dbReference>
<evidence type="ECO:0000259" key="2">
    <source>
        <dbReference type="Pfam" id="PF07885"/>
    </source>
</evidence>
<dbReference type="Pfam" id="PF07885">
    <property type="entry name" value="Ion_trans_2"/>
    <property type="match status" value="1"/>
</dbReference>
<dbReference type="Proteomes" id="UP000243859">
    <property type="component" value="Unassembled WGS sequence"/>
</dbReference>
<sequence>MQGPHLFGNLIDGTILVAVTVTIHVLLFAGLVRLSGRVSRRSIDSFGRVTLLVCGMTVIIILAHIVEIQIWGAYYNLIGFMQSWEEGFYFSAVTYATIGYGDIVPPPELRTLAAAEGLTGILMCSLSGGLIFAVVSHIIEILDKEARM</sequence>
<evidence type="ECO:0000256" key="1">
    <source>
        <dbReference type="SAM" id="Phobius"/>
    </source>
</evidence>
<evidence type="ECO:0000313" key="3">
    <source>
        <dbReference type="EMBL" id="PTN00545.1"/>
    </source>
</evidence>
<dbReference type="OrthoDB" id="2974133at2"/>
<keyword evidence="1" id="KW-0472">Membrane</keyword>
<evidence type="ECO:0000313" key="4">
    <source>
        <dbReference type="Proteomes" id="UP000243859"/>
    </source>
</evidence>
<keyword evidence="1" id="KW-1133">Transmembrane helix</keyword>
<gene>
    <name evidence="3" type="ORF">C8N32_1329</name>
</gene>
<comment type="caution">
    <text evidence="3">The sequence shown here is derived from an EMBL/GenBank/DDBJ whole genome shotgun (WGS) entry which is preliminary data.</text>
</comment>
<accession>A0A2T5BNI6</accession>
<feature type="transmembrane region" description="Helical" evidence="1">
    <location>
        <begin position="15"/>
        <end position="34"/>
    </location>
</feature>
<dbReference type="AlphaFoldDB" id="A0A2T5BNI6"/>
<keyword evidence="4" id="KW-1185">Reference proteome</keyword>
<feature type="transmembrane region" description="Helical" evidence="1">
    <location>
        <begin position="46"/>
        <end position="66"/>
    </location>
</feature>
<name>A0A2T5BNI6_9RHOB</name>
<dbReference type="RefSeq" id="WP_107893645.1">
    <property type="nucleotide sequence ID" value="NZ_NHSI01000028.1"/>
</dbReference>
<proteinExistence type="predicted"/>
<dbReference type="SUPFAM" id="SSF81324">
    <property type="entry name" value="Voltage-gated potassium channels"/>
    <property type="match status" value="1"/>
</dbReference>
<reference evidence="3 4" key="1">
    <citation type="submission" date="2018-04" db="EMBL/GenBank/DDBJ databases">
        <title>Genomic Encyclopedia of Archaeal and Bacterial Type Strains, Phase II (KMG-II): from individual species to whole genera.</title>
        <authorList>
            <person name="Goeker M."/>
        </authorList>
    </citation>
    <scope>NUCLEOTIDE SEQUENCE [LARGE SCALE GENOMIC DNA]</scope>
    <source>
        <strain evidence="3 4">DSM 18064</strain>
    </source>
</reference>
<feature type="transmembrane region" description="Helical" evidence="1">
    <location>
        <begin position="117"/>
        <end position="139"/>
    </location>
</feature>
<keyword evidence="1" id="KW-0812">Transmembrane</keyword>